<name>A0A9P4K6M7_9PLEO</name>
<keyword evidence="1" id="KW-0812">Transmembrane</keyword>
<dbReference type="EMBL" id="ML986666">
    <property type="protein sequence ID" value="KAF2261070.1"/>
    <property type="molecule type" value="Genomic_DNA"/>
</dbReference>
<feature type="transmembrane region" description="Helical" evidence="1">
    <location>
        <begin position="32"/>
        <end position="53"/>
    </location>
</feature>
<keyword evidence="1" id="KW-0472">Membrane</keyword>
<keyword evidence="1" id="KW-1133">Transmembrane helix</keyword>
<accession>A0A9P4K6M7</accession>
<gene>
    <name evidence="2" type="ORF">CC78DRAFT_608891</name>
</gene>
<evidence type="ECO:0000256" key="1">
    <source>
        <dbReference type="SAM" id="Phobius"/>
    </source>
</evidence>
<dbReference type="Proteomes" id="UP000800093">
    <property type="component" value="Unassembled WGS sequence"/>
</dbReference>
<comment type="caution">
    <text evidence="2">The sequence shown here is derived from an EMBL/GenBank/DDBJ whole genome shotgun (WGS) entry which is preliminary data.</text>
</comment>
<proteinExistence type="predicted"/>
<dbReference type="AlphaFoldDB" id="A0A9P4K6M7"/>
<keyword evidence="3" id="KW-1185">Reference proteome</keyword>
<evidence type="ECO:0000313" key="2">
    <source>
        <dbReference type="EMBL" id="KAF2261070.1"/>
    </source>
</evidence>
<reference evidence="3" key="1">
    <citation type="journal article" date="2020" name="Stud. Mycol.">
        <title>101 Dothideomycetes genomes: A test case for predicting lifestyles and emergence of pathogens.</title>
        <authorList>
            <person name="Haridas S."/>
            <person name="Albert R."/>
            <person name="Binder M."/>
            <person name="Bloem J."/>
            <person name="LaButti K."/>
            <person name="Salamov A."/>
            <person name="Andreopoulos B."/>
            <person name="Baker S."/>
            <person name="Barry K."/>
            <person name="Bills G."/>
            <person name="Bluhm B."/>
            <person name="Cannon C."/>
            <person name="Castanera R."/>
            <person name="Culley D."/>
            <person name="Daum C."/>
            <person name="Ezra D."/>
            <person name="Gonzalez J."/>
            <person name="Henrissat B."/>
            <person name="Kuo A."/>
            <person name="Liang C."/>
            <person name="Lipzen A."/>
            <person name="Lutzoni F."/>
            <person name="Magnuson J."/>
            <person name="Mondo S."/>
            <person name="Nolan M."/>
            <person name="Ohm R."/>
            <person name="Pangilinan J."/>
            <person name="Park H.-J."/>
            <person name="Ramirez L."/>
            <person name="Alfaro M."/>
            <person name="Sun H."/>
            <person name="Tritt A."/>
            <person name="Yoshinaga Y."/>
            <person name="Zwiers L.-H."/>
            <person name="Turgeon B."/>
            <person name="Goodwin S."/>
            <person name="Spatafora J."/>
            <person name="Crous P."/>
            <person name="Grigoriev I."/>
        </authorList>
    </citation>
    <scope>NUCLEOTIDE SEQUENCE [LARGE SCALE GENOMIC DNA]</scope>
    <source>
        <strain evidence="3">CBS 304.66</strain>
    </source>
</reference>
<evidence type="ECO:0000313" key="3">
    <source>
        <dbReference type="Proteomes" id="UP000800093"/>
    </source>
</evidence>
<dbReference type="OrthoDB" id="5404335at2759"/>
<protein>
    <submittedName>
        <fullName evidence="2">Uncharacterized protein</fullName>
    </submittedName>
</protein>
<sequence length="720" mass="81324">MAFSSYFLRSSNPFSMSTDEVQTQAALAANKLASTAVGISIAAFIVAYLQFLFGNLMSGNALWKTSHAAIGVTARHRSWRLGVGRVKILYPQVDFKIIKLLAAGQISVDQSIESSFLSSYAVAHGLEWRRVRSGGDVSSAYVSDGFSVLFNSTTQERAKPSDLPFSISLRYWLWRLRHPVLTADRPRATWAQMIQAFGLTDASELVVDSLDADTIPSGIDVPIQRTRLAVLGRIALILGCTRLDMNAESRHFHASGPSCTISVEEIPTFGKVARFEGDIYALNGPELRRCSREQVTLAMHMTTGHLALGPYLERSLTHIHLIYRAITGHWSKDKVEDEAKRLISSSSFLPRVLPGHYVQEADAIPRSRRSTAWNISSKLSGYRELSDWQELVGITIPTVLVMTMMSILPCAFCGFPSGVFLTSVSSWCGNMAADIMNNNEALDIISLSPEMQESAARQEIPFLDPRSRLLMDSRSRPKSQGYSWLFGRLRQQYAALPPRFRETLCSSRPQKRRSAYNVKILVMPLVRRLFARFEPVVWAETLKKKERDMRWKLYPINILWLQTVLLDIAIRIQIKGSIEAMDECDRWTMDKDTNLSDDECLITEGKSIVKAITESYYLDGKRPEYLQDISNHATSSLNNQNAQTEQSKQSTFRPWNLERALMHYCDFYADMDPEQAELEYRRLAIMLKLRSLVFFAFLMVGPDSSQLYESRASLAQIPIV</sequence>
<organism evidence="2 3">
    <name type="scientific">Lojkania enalia</name>
    <dbReference type="NCBI Taxonomy" id="147567"/>
    <lineage>
        <taxon>Eukaryota</taxon>
        <taxon>Fungi</taxon>
        <taxon>Dikarya</taxon>
        <taxon>Ascomycota</taxon>
        <taxon>Pezizomycotina</taxon>
        <taxon>Dothideomycetes</taxon>
        <taxon>Pleosporomycetidae</taxon>
        <taxon>Pleosporales</taxon>
        <taxon>Pleosporales incertae sedis</taxon>
        <taxon>Lojkania</taxon>
    </lineage>
</organism>